<dbReference type="Pfam" id="PF01042">
    <property type="entry name" value="Ribonuc_L-PSP"/>
    <property type="match status" value="1"/>
</dbReference>
<dbReference type="Gene3D" id="3.30.1330.40">
    <property type="entry name" value="RutC-like"/>
    <property type="match status" value="1"/>
</dbReference>
<reference evidence="2 3" key="1">
    <citation type="submission" date="2020-04" db="EMBL/GenBank/DDBJ databases">
        <title>Genome sequencing of novel species.</title>
        <authorList>
            <person name="Heo J."/>
            <person name="Kim S.-J."/>
            <person name="Kim J.-S."/>
            <person name="Hong S.-B."/>
            <person name="Kwon S.-W."/>
        </authorList>
    </citation>
    <scope>NUCLEOTIDE SEQUENCE [LARGE SCALE GENOMIC DNA]</scope>
    <source>
        <strain evidence="2 3">MFER-1</strain>
    </source>
</reference>
<dbReference type="RefSeq" id="WP_169279420.1">
    <property type="nucleotide sequence ID" value="NZ_CP051680.1"/>
</dbReference>
<evidence type="ECO:0000313" key="3">
    <source>
        <dbReference type="Proteomes" id="UP000502248"/>
    </source>
</evidence>
<proteinExistence type="inferred from homology"/>
<dbReference type="PANTHER" id="PTHR11803:SF39">
    <property type="entry name" value="2-IMINOBUTANOATE_2-IMINOPROPANOATE DEAMINASE"/>
    <property type="match status" value="1"/>
</dbReference>
<dbReference type="KEGG" id="cheb:HH215_08010"/>
<evidence type="ECO:0000313" key="2">
    <source>
        <dbReference type="EMBL" id="QJD83123.1"/>
    </source>
</evidence>
<name>A0A7Z2ZKM4_9BACL</name>
<dbReference type="FunFam" id="3.30.1330.40:FF:000001">
    <property type="entry name" value="L-PSP family endoribonuclease"/>
    <property type="match status" value="1"/>
</dbReference>
<evidence type="ECO:0000256" key="1">
    <source>
        <dbReference type="ARBA" id="ARBA00010552"/>
    </source>
</evidence>
<dbReference type="GO" id="GO:0005829">
    <property type="term" value="C:cytosol"/>
    <property type="evidence" value="ECO:0007669"/>
    <property type="project" value="TreeGrafter"/>
</dbReference>
<dbReference type="SUPFAM" id="SSF55298">
    <property type="entry name" value="YjgF-like"/>
    <property type="match status" value="1"/>
</dbReference>
<dbReference type="InterPro" id="IPR006175">
    <property type="entry name" value="YjgF/YER057c/UK114"/>
</dbReference>
<dbReference type="PANTHER" id="PTHR11803">
    <property type="entry name" value="2-IMINOBUTANOATE/2-IMINOPROPANOATE DEAMINASE RIDA"/>
    <property type="match status" value="1"/>
</dbReference>
<protein>
    <submittedName>
        <fullName evidence="2">RidA family protein</fullName>
    </submittedName>
</protein>
<accession>A0A7Z2ZKM4</accession>
<dbReference type="CDD" id="cd00448">
    <property type="entry name" value="YjgF_YER057c_UK114_family"/>
    <property type="match status" value="1"/>
</dbReference>
<dbReference type="Proteomes" id="UP000502248">
    <property type="component" value="Chromosome"/>
</dbReference>
<organism evidence="2 3">
    <name type="scientific">Cohnella herbarum</name>
    <dbReference type="NCBI Taxonomy" id="2728023"/>
    <lineage>
        <taxon>Bacteria</taxon>
        <taxon>Bacillati</taxon>
        <taxon>Bacillota</taxon>
        <taxon>Bacilli</taxon>
        <taxon>Bacillales</taxon>
        <taxon>Paenibacillaceae</taxon>
        <taxon>Cohnella</taxon>
    </lineage>
</organism>
<gene>
    <name evidence="2" type="ORF">HH215_08010</name>
</gene>
<dbReference type="NCBIfam" id="TIGR00004">
    <property type="entry name" value="Rid family detoxifying hydrolase"/>
    <property type="match status" value="1"/>
</dbReference>
<dbReference type="InterPro" id="IPR035959">
    <property type="entry name" value="RutC-like_sf"/>
</dbReference>
<comment type="similarity">
    <text evidence="1">Belongs to the RutC family.</text>
</comment>
<dbReference type="EMBL" id="CP051680">
    <property type="protein sequence ID" value="QJD83123.1"/>
    <property type="molecule type" value="Genomic_DNA"/>
</dbReference>
<dbReference type="InterPro" id="IPR006056">
    <property type="entry name" value="RidA"/>
</dbReference>
<dbReference type="AlphaFoldDB" id="A0A7Z2ZKM4"/>
<keyword evidence="3" id="KW-1185">Reference proteome</keyword>
<sequence>MKKEIIRSERAPQPAGSYSQAVKYGNMVYVAGTCPFELGSKTVKYPGDMARQTSLVLEYIGKILEEAGSSLDNVLKVTAFIDDLDRFAEYDAAYAPFFANDPPVRSTVEIGKFPQGMCVEIECVAYIEE</sequence>
<dbReference type="GO" id="GO:0019239">
    <property type="term" value="F:deaminase activity"/>
    <property type="evidence" value="ECO:0007669"/>
    <property type="project" value="TreeGrafter"/>
</dbReference>